<keyword evidence="1" id="KW-0812">Transmembrane</keyword>
<protein>
    <submittedName>
        <fullName evidence="2">Uncharacterized protein</fullName>
    </submittedName>
</protein>
<accession>A0A4Z1FAX2</accession>
<keyword evidence="1" id="KW-1133">Transmembrane helix</keyword>
<comment type="caution">
    <text evidence="2">The sequence shown here is derived from an EMBL/GenBank/DDBJ whole genome shotgun (WGS) entry which is preliminary data.</text>
</comment>
<organism evidence="2 3">
    <name type="scientific">Botrytis paeoniae</name>
    <dbReference type="NCBI Taxonomy" id="278948"/>
    <lineage>
        <taxon>Eukaryota</taxon>
        <taxon>Fungi</taxon>
        <taxon>Dikarya</taxon>
        <taxon>Ascomycota</taxon>
        <taxon>Pezizomycotina</taxon>
        <taxon>Leotiomycetes</taxon>
        <taxon>Helotiales</taxon>
        <taxon>Sclerotiniaceae</taxon>
        <taxon>Botrytis</taxon>
    </lineage>
</organism>
<name>A0A4Z1FAX2_9HELO</name>
<proteinExistence type="predicted"/>
<dbReference type="Proteomes" id="UP000297910">
    <property type="component" value="Unassembled WGS sequence"/>
</dbReference>
<evidence type="ECO:0000313" key="2">
    <source>
        <dbReference type="EMBL" id="TGO18601.1"/>
    </source>
</evidence>
<dbReference type="EMBL" id="PQXI01000373">
    <property type="protein sequence ID" value="TGO18601.1"/>
    <property type="molecule type" value="Genomic_DNA"/>
</dbReference>
<sequence>MTICRSDPNYLLADLLPNSYKGSLDLRTQLVNLILTLYLRTLEMYLLAFMTWLSVSLSAIIYSRLSNALLLMLRTHIAEAAYDPSVVALSSRDINSIAFLNAGDGQVIVVESNLVNDAYSIGSPNLES</sequence>
<evidence type="ECO:0000313" key="3">
    <source>
        <dbReference type="Proteomes" id="UP000297910"/>
    </source>
</evidence>
<keyword evidence="3" id="KW-1185">Reference proteome</keyword>
<reference evidence="2 3" key="1">
    <citation type="submission" date="2017-12" db="EMBL/GenBank/DDBJ databases">
        <title>Comparative genomics of Botrytis spp.</title>
        <authorList>
            <person name="Valero-Jimenez C.A."/>
            <person name="Tapia P."/>
            <person name="Veloso J."/>
            <person name="Silva-Moreno E."/>
            <person name="Staats M."/>
            <person name="Valdes J.H."/>
            <person name="Van Kan J.A.L."/>
        </authorList>
    </citation>
    <scope>NUCLEOTIDE SEQUENCE [LARGE SCALE GENOMIC DNA]</scope>
    <source>
        <strain evidence="2 3">Bp0003</strain>
    </source>
</reference>
<feature type="transmembrane region" description="Helical" evidence="1">
    <location>
        <begin position="44"/>
        <end position="65"/>
    </location>
</feature>
<evidence type="ECO:0000256" key="1">
    <source>
        <dbReference type="SAM" id="Phobius"/>
    </source>
</evidence>
<dbReference type="AlphaFoldDB" id="A0A4Z1FAX2"/>
<gene>
    <name evidence="2" type="ORF">BPAE_0375g00020</name>
</gene>
<keyword evidence="1" id="KW-0472">Membrane</keyword>